<dbReference type="Proteomes" id="UP000466681">
    <property type="component" value="Chromosome"/>
</dbReference>
<accession>A0AAD1HAJ3</accession>
<keyword evidence="2" id="KW-1185">Reference proteome</keyword>
<dbReference type="RefSeq" id="WP_083155598.1">
    <property type="nucleotide sequence ID" value="NZ_AP022560.1"/>
</dbReference>
<dbReference type="EMBL" id="AP022560">
    <property type="protein sequence ID" value="BBX01873.1"/>
    <property type="molecule type" value="Genomic_DNA"/>
</dbReference>
<organism evidence="1 2">
    <name type="scientific">Mycolicibacterium moriokaense</name>
    <dbReference type="NCBI Taxonomy" id="39691"/>
    <lineage>
        <taxon>Bacteria</taxon>
        <taxon>Bacillati</taxon>
        <taxon>Actinomycetota</taxon>
        <taxon>Actinomycetes</taxon>
        <taxon>Mycobacteriales</taxon>
        <taxon>Mycobacteriaceae</taxon>
        <taxon>Mycolicibacterium</taxon>
    </lineage>
</organism>
<dbReference type="KEGG" id="mmor:MMOR_28090"/>
<dbReference type="AlphaFoldDB" id="A0AAD1HAJ3"/>
<evidence type="ECO:0000313" key="2">
    <source>
        <dbReference type="Proteomes" id="UP000466681"/>
    </source>
</evidence>
<protein>
    <submittedName>
        <fullName evidence="1">Uncharacterized protein</fullName>
    </submittedName>
</protein>
<proteinExistence type="predicted"/>
<evidence type="ECO:0000313" key="1">
    <source>
        <dbReference type="EMBL" id="BBX01873.1"/>
    </source>
</evidence>
<gene>
    <name evidence="1" type="ORF">MMOR_28090</name>
</gene>
<reference evidence="1 2" key="1">
    <citation type="journal article" date="2019" name="Emerg. Microbes Infect.">
        <title>Comprehensive subspecies identification of 175 nontuberculous mycobacteria species based on 7547 genomic profiles.</title>
        <authorList>
            <person name="Matsumoto Y."/>
            <person name="Kinjo T."/>
            <person name="Motooka D."/>
            <person name="Nabeya D."/>
            <person name="Jung N."/>
            <person name="Uechi K."/>
            <person name="Horii T."/>
            <person name="Iida T."/>
            <person name="Fujita J."/>
            <person name="Nakamura S."/>
        </authorList>
    </citation>
    <scope>NUCLEOTIDE SEQUENCE [LARGE SCALE GENOMIC DNA]</scope>
    <source>
        <strain evidence="1 2">JCM 6375</strain>
    </source>
</reference>
<sequence length="54" mass="5904">MLIRRTSHWILGTAIAAAVAHLKEFAQTVADAFEPDLEAWETMPLPQATAKRAG</sequence>
<name>A0AAD1HAJ3_9MYCO</name>